<dbReference type="EMBL" id="JAJVDC020000003">
    <property type="protein sequence ID" value="KAL1637404.1"/>
    <property type="molecule type" value="Genomic_DNA"/>
</dbReference>
<comment type="caution">
    <text evidence="1">The sequence shown here is derived from an EMBL/GenBank/DDBJ whole genome shotgun (WGS) entry which is preliminary data.</text>
</comment>
<dbReference type="InterPro" id="IPR028241">
    <property type="entry name" value="RAVE2/Rogdi"/>
</dbReference>
<dbReference type="PANTHER" id="PTHR13618">
    <property type="entry name" value="LEUCINE ZIPPER CONTAINING TRANSCRIPTION FACTOR LZF1"/>
    <property type="match status" value="1"/>
</dbReference>
<dbReference type="Proteomes" id="UP001521116">
    <property type="component" value="Unassembled WGS sequence"/>
</dbReference>
<keyword evidence="2" id="KW-1185">Reference proteome</keyword>
<sequence>MATAVWPPIPKDQLVREEDAALARELEWLLSSLRTTLKSLKAGLEECAALLAPTEHGSTLVVSTVRSESLKGFVTRVGTRIVKGDIKLRLPSLPPPRGATSYPLSISQQPQASTLVIEQLTAARTHINSCLDVVDVTTWAGDATNANYISGQLQLLYDNIDDARHALKGTPEVRPEWWSSPADEKVNTWTQPLLDTRPSAQAAYRSLNGPADIRSQIFDPPLPPEVSVHLYLQDAAIILEIRTLEIWTGDDGSIFGFRKAIAGALGVSQGPAHDEADKVFTYREQQVKVKEKVRVETQDPNLIAAMAKLNALEHNVSLSRKALDVVMGKNDDDAR</sequence>
<gene>
    <name evidence="1" type="ORF">SLS56_000542</name>
</gene>
<reference evidence="1 2" key="1">
    <citation type="submission" date="2024-02" db="EMBL/GenBank/DDBJ databases">
        <title>De novo assembly and annotation of 12 fungi associated with fruit tree decline syndrome in Ontario, Canada.</title>
        <authorList>
            <person name="Sulman M."/>
            <person name="Ellouze W."/>
            <person name="Ilyukhin E."/>
        </authorList>
    </citation>
    <scope>NUCLEOTIDE SEQUENCE [LARGE SCALE GENOMIC DNA]</scope>
    <source>
        <strain evidence="1 2">M1-105</strain>
    </source>
</reference>
<organism evidence="1 2">
    <name type="scientific">Neofusicoccum ribis</name>
    <dbReference type="NCBI Taxonomy" id="45134"/>
    <lineage>
        <taxon>Eukaryota</taxon>
        <taxon>Fungi</taxon>
        <taxon>Dikarya</taxon>
        <taxon>Ascomycota</taxon>
        <taxon>Pezizomycotina</taxon>
        <taxon>Dothideomycetes</taxon>
        <taxon>Dothideomycetes incertae sedis</taxon>
        <taxon>Botryosphaeriales</taxon>
        <taxon>Botryosphaeriaceae</taxon>
        <taxon>Neofusicoccum</taxon>
    </lineage>
</organism>
<evidence type="ECO:0000313" key="1">
    <source>
        <dbReference type="EMBL" id="KAL1637404.1"/>
    </source>
</evidence>
<evidence type="ECO:0000313" key="2">
    <source>
        <dbReference type="Proteomes" id="UP001521116"/>
    </source>
</evidence>
<protein>
    <recommendedName>
        <fullName evidence="3">RAVE subunit 2/Rogdi</fullName>
    </recommendedName>
</protein>
<accession>A0ABR3TDC7</accession>
<proteinExistence type="predicted"/>
<name>A0ABR3TDC7_9PEZI</name>
<dbReference type="Pfam" id="PF10259">
    <property type="entry name" value="Rogdi_lz"/>
    <property type="match status" value="1"/>
</dbReference>
<evidence type="ECO:0008006" key="3">
    <source>
        <dbReference type="Google" id="ProtNLM"/>
    </source>
</evidence>
<dbReference type="PANTHER" id="PTHR13618:SF1">
    <property type="entry name" value="PROTEIN ROGDI HOMOLOG"/>
    <property type="match status" value="1"/>
</dbReference>